<dbReference type="Gene3D" id="3.90.120.10">
    <property type="entry name" value="DNA Methylase, subunit A, domain 2"/>
    <property type="match status" value="1"/>
</dbReference>
<dbReference type="PROSITE" id="PS00095">
    <property type="entry name" value="C5_MTASE_2"/>
    <property type="match status" value="1"/>
</dbReference>
<dbReference type="InterPro" id="IPR018117">
    <property type="entry name" value="C5_DNA_meth_AS"/>
</dbReference>
<feature type="active site" evidence="6">
    <location>
        <position position="143"/>
    </location>
</feature>
<evidence type="ECO:0000256" key="7">
    <source>
        <dbReference type="RuleBase" id="RU000416"/>
    </source>
</evidence>
<dbReference type="Pfam" id="PF00145">
    <property type="entry name" value="DNA_methylase"/>
    <property type="match status" value="1"/>
</dbReference>
<dbReference type="InterPro" id="IPR031303">
    <property type="entry name" value="C5_meth_CS"/>
</dbReference>
<proteinExistence type="inferred from homology"/>
<evidence type="ECO:0000256" key="5">
    <source>
        <dbReference type="ARBA" id="ARBA00047422"/>
    </source>
</evidence>
<accession>A0A9D9N3G7</accession>
<dbReference type="PANTHER" id="PTHR10629:SF52">
    <property type="entry name" value="DNA (CYTOSINE-5)-METHYLTRANSFERASE 1"/>
    <property type="match status" value="1"/>
</dbReference>
<evidence type="ECO:0000256" key="3">
    <source>
        <dbReference type="ARBA" id="ARBA00022691"/>
    </source>
</evidence>
<protein>
    <recommendedName>
        <fullName evidence="8">Cytosine-specific methyltransferase</fullName>
        <ecNumber evidence="8">2.1.1.37</ecNumber>
    </recommendedName>
</protein>
<keyword evidence="3 6" id="KW-0949">S-adenosyl-L-methionine</keyword>
<dbReference type="PROSITE" id="PS00094">
    <property type="entry name" value="C5_MTASE_1"/>
    <property type="match status" value="1"/>
</dbReference>
<dbReference type="NCBIfam" id="TIGR00675">
    <property type="entry name" value="dcm"/>
    <property type="match status" value="1"/>
</dbReference>
<dbReference type="CDD" id="cd00315">
    <property type="entry name" value="Cyt_C5_DNA_methylase"/>
    <property type="match status" value="1"/>
</dbReference>
<dbReference type="GO" id="GO:0032259">
    <property type="term" value="P:methylation"/>
    <property type="evidence" value="ECO:0007669"/>
    <property type="project" value="UniProtKB-KW"/>
</dbReference>
<gene>
    <name evidence="9" type="primary">dcm</name>
    <name evidence="9" type="ORF">IAA73_01360</name>
</gene>
<dbReference type="GO" id="GO:0044027">
    <property type="term" value="P:negative regulation of gene expression via chromosomal CpG island methylation"/>
    <property type="evidence" value="ECO:0007669"/>
    <property type="project" value="TreeGrafter"/>
</dbReference>
<keyword evidence="1 6" id="KW-0489">Methyltransferase</keyword>
<evidence type="ECO:0000313" key="9">
    <source>
        <dbReference type="EMBL" id="MBO8458972.1"/>
    </source>
</evidence>
<evidence type="ECO:0000313" key="10">
    <source>
        <dbReference type="Proteomes" id="UP000823641"/>
    </source>
</evidence>
<dbReference type="PANTHER" id="PTHR10629">
    <property type="entry name" value="CYTOSINE-SPECIFIC METHYLTRANSFERASE"/>
    <property type="match status" value="1"/>
</dbReference>
<comment type="catalytic activity">
    <reaction evidence="5 8">
        <text>a 2'-deoxycytidine in DNA + S-adenosyl-L-methionine = a 5-methyl-2'-deoxycytidine in DNA + S-adenosyl-L-homocysteine + H(+)</text>
        <dbReference type="Rhea" id="RHEA:13681"/>
        <dbReference type="Rhea" id="RHEA-COMP:11369"/>
        <dbReference type="Rhea" id="RHEA-COMP:11370"/>
        <dbReference type="ChEBI" id="CHEBI:15378"/>
        <dbReference type="ChEBI" id="CHEBI:57856"/>
        <dbReference type="ChEBI" id="CHEBI:59789"/>
        <dbReference type="ChEBI" id="CHEBI:85452"/>
        <dbReference type="ChEBI" id="CHEBI:85454"/>
        <dbReference type="EC" id="2.1.1.37"/>
    </reaction>
</comment>
<dbReference type="AlphaFoldDB" id="A0A9D9N3G7"/>
<dbReference type="Proteomes" id="UP000823641">
    <property type="component" value="Unassembled WGS sequence"/>
</dbReference>
<evidence type="ECO:0000256" key="4">
    <source>
        <dbReference type="ARBA" id="ARBA00022747"/>
    </source>
</evidence>
<comment type="caution">
    <text evidence="9">The sequence shown here is derived from an EMBL/GenBank/DDBJ whole genome shotgun (WGS) entry which is preliminary data.</text>
</comment>
<dbReference type="InterPro" id="IPR001525">
    <property type="entry name" value="C5_MeTfrase"/>
</dbReference>
<organism evidence="9 10">
    <name type="scientific">Candidatus Gallipaludibacter merdavium</name>
    <dbReference type="NCBI Taxonomy" id="2840839"/>
    <lineage>
        <taxon>Bacteria</taxon>
        <taxon>Pseudomonadati</taxon>
        <taxon>Bacteroidota</taxon>
        <taxon>Bacteroidia</taxon>
        <taxon>Bacteroidales</taxon>
        <taxon>Candidatus Gallipaludibacter</taxon>
    </lineage>
</organism>
<dbReference type="GO" id="GO:0003886">
    <property type="term" value="F:DNA (cytosine-5-)-methyltransferase activity"/>
    <property type="evidence" value="ECO:0007669"/>
    <property type="project" value="UniProtKB-EC"/>
</dbReference>
<keyword evidence="4" id="KW-0680">Restriction system</keyword>
<evidence type="ECO:0000256" key="8">
    <source>
        <dbReference type="RuleBase" id="RU000417"/>
    </source>
</evidence>
<dbReference type="PROSITE" id="PS51679">
    <property type="entry name" value="SAM_MT_C5"/>
    <property type="match status" value="1"/>
</dbReference>
<reference evidence="9" key="1">
    <citation type="submission" date="2020-10" db="EMBL/GenBank/DDBJ databases">
        <authorList>
            <person name="Gilroy R."/>
        </authorList>
    </citation>
    <scope>NUCLEOTIDE SEQUENCE</scope>
    <source>
        <strain evidence="9">G3-3990</strain>
    </source>
</reference>
<dbReference type="SUPFAM" id="SSF53335">
    <property type="entry name" value="S-adenosyl-L-methionine-dependent methyltransferases"/>
    <property type="match status" value="1"/>
</dbReference>
<dbReference type="InterPro" id="IPR050390">
    <property type="entry name" value="C5-Methyltransferase"/>
</dbReference>
<dbReference type="EMBL" id="JADIMG010000009">
    <property type="protein sequence ID" value="MBO8458972.1"/>
    <property type="molecule type" value="Genomic_DNA"/>
</dbReference>
<name>A0A9D9N3G7_9BACT</name>
<sequence>MHFISENNLAALIGTSNATVQRWGESGVYPSHQENGLKGFFLEELENIPEVKRMLYSCWDEELDTHPIRKYTSIELFAGCGGLALGLSMAGFTHVLLNEYDHSACNTLRVNRPEWNIIERDVCDIDFTPLRDKVDFLSGGFPCQAFSYAGKQGGFNDTRGTLFFELARAVKEIRPKVFMGENVKGLISHDNGRTFNTIKNTIAELGYTLVEPRVLKAVMYQVPQKRERLILIAIRNDLAAKVKFHWPSPYTRVLTLKDAFYKGLLYDVDVPVSEGSKYPIKKQKILDLVPQGGDWRNLPEEVAKEYLGGSWFLGGGKTGMARRLSLNEPSLTLTCSPCQKQTERCHPLETRPLTVREYARIQTFPDNWLFTGTMNDKYKQIGNAVPVNLAWAIGRSLIRLFNDIQTIMPMETCDCSDAVAQIVRKLNEGDTREKSKIKTEVSGNKNKGVKQLNLFDVLLEYPNGIIPNILKEPDVKKYSNSNKIDTSVDALICLVKKDNIGKFLDKTATIYYTGKRFPSTVRLDKLCYFVPYIPGQGIRDLYMIKIVRVGTKKEGEADASHDYRLVFEIEYLRPLFPDYRPCKLDIWHTYTDLKLEELMTFD</sequence>
<comment type="similarity">
    <text evidence="6 7">Belongs to the class I-like SAM-binding methyltransferase superfamily. C5-methyltransferase family.</text>
</comment>
<evidence type="ECO:0000256" key="2">
    <source>
        <dbReference type="ARBA" id="ARBA00022679"/>
    </source>
</evidence>
<dbReference type="EC" id="2.1.1.37" evidence="8"/>
<dbReference type="GO" id="GO:0003677">
    <property type="term" value="F:DNA binding"/>
    <property type="evidence" value="ECO:0007669"/>
    <property type="project" value="TreeGrafter"/>
</dbReference>
<keyword evidence="2 6" id="KW-0808">Transferase</keyword>
<evidence type="ECO:0000256" key="1">
    <source>
        <dbReference type="ARBA" id="ARBA00022603"/>
    </source>
</evidence>
<dbReference type="GO" id="GO:0009307">
    <property type="term" value="P:DNA restriction-modification system"/>
    <property type="evidence" value="ECO:0007669"/>
    <property type="project" value="UniProtKB-KW"/>
</dbReference>
<evidence type="ECO:0000256" key="6">
    <source>
        <dbReference type="PROSITE-ProRule" id="PRU01016"/>
    </source>
</evidence>
<dbReference type="Gene3D" id="3.40.50.150">
    <property type="entry name" value="Vaccinia Virus protein VP39"/>
    <property type="match status" value="1"/>
</dbReference>
<dbReference type="PRINTS" id="PR00105">
    <property type="entry name" value="C5METTRFRASE"/>
</dbReference>
<dbReference type="InterPro" id="IPR029063">
    <property type="entry name" value="SAM-dependent_MTases_sf"/>
</dbReference>
<reference evidence="9" key="2">
    <citation type="journal article" date="2021" name="PeerJ">
        <title>Extensive microbial diversity within the chicken gut microbiome revealed by metagenomics and culture.</title>
        <authorList>
            <person name="Gilroy R."/>
            <person name="Ravi A."/>
            <person name="Getino M."/>
            <person name="Pursley I."/>
            <person name="Horton D.L."/>
            <person name="Alikhan N.F."/>
            <person name="Baker D."/>
            <person name="Gharbi K."/>
            <person name="Hall N."/>
            <person name="Watson M."/>
            <person name="Adriaenssens E.M."/>
            <person name="Foster-Nyarko E."/>
            <person name="Jarju S."/>
            <person name="Secka A."/>
            <person name="Antonio M."/>
            <person name="Oren A."/>
            <person name="Chaudhuri R.R."/>
            <person name="La Ragione R."/>
            <person name="Hildebrand F."/>
            <person name="Pallen M.J."/>
        </authorList>
    </citation>
    <scope>NUCLEOTIDE SEQUENCE</scope>
    <source>
        <strain evidence="9">G3-3990</strain>
    </source>
</reference>